<protein>
    <submittedName>
        <fullName evidence="1">Uncharacterized protein (DUF2342 family)</fullName>
    </submittedName>
</protein>
<proteinExistence type="predicted"/>
<dbReference type="EMBL" id="JACCAU010000001">
    <property type="protein sequence ID" value="NYH17862.1"/>
    <property type="molecule type" value="Genomic_DNA"/>
</dbReference>
<dbReference type="Proteomes" id="UP000572540">
    <property type="component" value="Unassembled WGS sequence"/>
</dbReference>
<organism evidence="1 2">
    <name type="scientific">Paraburkholderia bryophila</name>
    <dbReference type="NCBI Taxonomy" id="420952"/>
    <lineage>
        <taxon>Bacteria</taxon>
        <taxon>Pseudomonadati</taxon>
        <taxon>Pseudomonadota</taxon>
        <taxon>Betaproteobacteria</taxon>
        <taxon>Burkholderiales</taxon>
        <taxon>Burkholderiaceae</taxon>
        <taxon>Paraburkholderia</taxon>
    </lineage>
</organism>
<comment type="caution">
    <text evidence="1">The sequence shown here is derived from an EMBL/GenBank/DDBJ whole genome shotgun (WGS) entry which is preliminary data.</text>
</comment>
<accession>A0A7Y9WBM1</accession>
<reference evidence="1 2" key="1">
    <citation type="submission" date="2020-07" db="EMBL/GenBank/DDBJ databases">
        <title>Exploring microbial biodiversity for novel pathways involved in the catabolism of aromatic compounds derived from lignin.</title>
        <authorList>
            <person name="Elkins J."/>
        </authorList>
    </citation>
    <scope>NUCLEOTIDE SEQUENCE [LARGE SCALE GENOMIC DNA]</scope>
    <source>
        <strain evidence="1 2">H2C3B</strain>
    </source>
</reference>
<gene>
    <name evidence="1" type="ORF">GGD41_005090</name>
</gene>
<name>A0A7Y9WBM1_9BURK</name>
<evidence type="ECO:0000313" key="1">
    <source>
        <dbReference type="EMBL" id="NYH17862.1"/>
    </source>
</evidence>
<sequence length="68" mass="7640">MVKGKTGSWLAAHAVFNHCEFIHADHLSDVVSSELGIILYGYFRRGELINVVQLIRDLRGGQNTTDRI</sequence>
<evidence type="ECO:0000313" key="2">
    <source>
        <dbReference type="Proteomes" id="UP000572540"/>
    </source>
</evidence>
<dbReference type="AlphaFoldDB" id="A0A7Y9WBM1"/>